<evidence type="ECO:0000313" key="2">
    <source>
        <dbReference type="Proteomes" id="UP000829196"/>
    </source>
</evidence>
<dbReference type="AlphaFoldDB" id="A0A8T3AUX9"/>
<protein>
    <recommendedName>
        <fullName evidence="3">Protein kinase domain-containing protein</fullName>
    </recommendedName>
</protein>
<proteinExistence type="predicted"/>
<gene>
    <name evidence="1" type="ORF">KFK09_018138</name>
</gene>
<sequence length="339" mass="37642">MSLGGIHVLVSKLMQIQMQSIAKCLPNNVLMEVRPQNPVPMADAMRAFMQINSKTKDALRKLLLRGEFDAFPDDEQMHGMARLAKNLHAYVTALPKNIPTKEAAFLLEVSNGFHALSITKKYTNDRKVYGKASRSGIGNVLSAGVKMPSLNSTDKIDPAQCRQAARQNVSDRYDPKFVRQYEEALISEEVDWDTLQWLKEGDLINIVVVALGPINKIVQMLNELRQRICLAEDGENNPSNAASNYKENIDLPGNNLITEYLHGLVAYKVRGFNPIRNVLLNDDLTAKVGDCGLSRLYDHGNIPKATPVIGTFGFIASEFSKNGRATASTVIYAFVIFFV</sequence>
<dbReference type="CDD" id="cd09487">
    <property type="entry name" value="SAM_superfamily"/>
    <property type="match status" value="1"/>
</dbReference>
<dbReference type="EMBL" id="JAGYWB010000013">
    <property type="protein sequence ID" value="KAI0499930.1"/>
    <property type="molecule type" value="Genomic_DNA"/>
</dbReference>
<reference evidence="1" key="1">
    <citation type="journal article" date="2022" name="Front. Genet.">
        <title>Chromosome-Scale Assembly of the Dendrobium nobile Genome Provides Insights Into the Molecular Mechanism of the Biosynthesis of the Medicinal Active Ingredient of Dendrobium.</title>
        <authorList>
            <person name="Xu Q."/>
            <person name="Niu S.-C."/>
            <person name="Li K.-L."/>
            <person name="Zheng P.-J."/>
            <person name="Zhang X.-J."/>
            <person name="Jia Y."/>
            <person name="Liu Y."/>
            <person name="Niu Y.-X."/>
            <person name="Yu L.-H."/>
            <person name="Chen D.-F."/>
            <person name="Zhang G.-Q."/>
        </authorList>
    </citation>
    <scope>NUCLEOTIDE SEQUENCE</scope>
    <source>
        <tissue evidence="1">Leaf</tissue>
    </source>
</reference>
<evidence type="ECO:0000313" key="1">
    <source>
        <dbReference type="EMBL" id="KAI0499930.1"/>
    </source>
</evidence>
<dbReference type="SUPFAM" id="SSF56112">
    <property type="entry name" value="Protein kinase-like (PK-like)"/>
    <property type="match status" value="1"/>
</dbReference>
<name>A0A8T3AUX9_DENNO</name>
<dbReference type="Gene3D" id="1.10.510.10">
    <property type="entry name" value="Transferase(Phosphotransferase) domain 1"/>
    <property type="match status" value="1"/>
</dbReference>
<dbReference type="Gene3D" id="1.10.150.50">
    <property type="entry name" value="Transcription Factor, Ets-1"/>
    <property type="match status" value="1"/>
</dbReference>
<organism evidence="1 2">
    <name type="scientific">Dendrobium nobile</name>
    <name type="common">Orchid</name>
    <dbReference type="NCBI Taxonomy" id="94219"/>
    <lineage>
        <taxon>Eukaryota</taxon>
        <taxon>Viridiplantae</taxon>
        <taxon>Streptophyta</taxon>
        <taxon>Embryophyta</taxon>
        <taxon>Tracheophyta</taxon>
        <taxon>Spermatophyta</taxon>
        <taxon>Magnoliopsida</taxon>
        <taxon>Liliopsida</taxon>
        <taxon>Asparagales</taxon>
        <taxon>Orchidaceae</taxon>
        <taxon>Epidendroideae</taxon>
        <taxon>Malaxideae</taxon>
        <taxon>Dendrobiinae</taxon>
        <taxon>Dendrobium</taxon>
    </lineage>
</organism>
<dbReference type="SUPFAM" id="SSF47769">
    <property type="entry name" value="SAM/Pointed domain"/>
    <property type="match status" value="1"/>
</dbReference>
<evidence type="ECO:0008006" key="3">
    <source>
        <dbReference type="Google" id="ProtNLM"/>
    </source>
</evidence>
<keyword evidence="2" id="KW-1185">Reference proteome</keyword>
<dbReference type="InterPro" id="IPR013761">
    <property type="entry name" value="SAM/pointed_sf"/>
</dbReference>
<dbReference type="OrthoDB" id="5061070at2759"/>
<dbReference type="InterPro" id="IPR011009">
    <property type="entry name" value="Kinase-like_dom_sf"/>
</dbReference>
<dbReference type="Proteomes" id="UP000829196">
    <property type="component" value="Unassembled WGS sequence"/>
</dbReference>
<accession>A0A8T3AUX9</accession>
<comment type="caution">
    <text evidence="1">The sequence shown here is derived from an EMBL/GenBank/DDBJ whole genome shotgun (WGS) entry which is preliminary data.</text>
</comment>